<keyword evidence="3" id="KW-1133">Transmembrane helix</keyword>
<comment type="catalytic activity">
    <reaction evidence="2">
        <text>2 GTP = 3',3'-c-di-GMP + 2 diphosphate</text>
        <dbReference type="Rhea" id="RHEA:24898"/>
        <dbReference type="ChEBI" id="CHEBI:33019"/>
        <dbReference type="ChEBI" id="CHEBI:37565"/>
        <dbReference type="ChEBI" id="CHEBI:58805"/>
        <dbReference type="EC" id="2.7.7.65"/>
    </reaction>
</comment>
<dbReference type="InterPro" id="IPR050469">
    <property type="entry name" value="Diguanylate_Cyclase"/>
</dbReference>
<dbReference type="NCBIfam" id="TIGR00254">
    <property type="entry name" value="GGDEF"/>
    <property type="match status" value="1"/>
</dbReference>
<organism evidence="5 6">
    <name type="scientific">Jeongeupia naejangsanensis</name>
    <dbReference type="NCBI Taxonomy" id="613195"/>
    <lineage>
        <taxon>Bacteria</taxon>
        <taxon>Pseudomonadati</taxon>
        <taxon>Pseudomonadota</taxon>
        <taxon>Betaproteobacteria</taxon>
        <taxon>Neisseriales</taxon>
        <taxon>Chitinibacteraceae</taxon>
        <taxon>Jeongeupia</taxon>
    </lineage>
</organism>
<protein>
    <recommendedName>
        <fullName evidence="1">diguanylate cyclase</fullName>
        <ecNumber evidence="1">2.7.7.65</ecNumber>
    </recommendedName>
</protein>
<comment type="caution">
    <text evidence="5">The sequence shown here is derived from an EMBL/GenBank/DDBJ whole genome shotgun (WGS) entry which is preliminary data.</text>
</comment>
<dbReference type="PANTHER" id="PTHR45138:SF9">
    <property type="entry name" value="DIGUANYLATE CYCLASE DGCM-RELATED"/>
    <property type="match status" value="1"/>
</dbReference>
<reference evidence="5 6" key="1">
    <citation type="submission" date="2021-01" db="EMBL/GenBank/DDBJ databases">
        <title>Draft Genome Sequence and Polyhydroxyalkanoate Biosynthetic Potential of Jeongeupia naejangsanensis Type Strain DSM 24253.</title>
        <authorList>
            <person name="Turrini P."/>
            <person name="Artuso I."/>
            <person name="Lugli G.A."/>
            <person name="Frangipani E."/>
            <person name="Ventura M."/>
            <person name="Visca P."/>
        </authorList>
    </citation>
    <scope>NUCLEOTIDE SEQUENCE [LARGE SCALE GENOMIC DNA]</scope>
    <source>
        <strain evidence="5 6">DSM 24253</strain>
    </source>
</reference>
<dbReference type="SMART" id="SM00267">
    <property type="entry name" value="GGDEF"/>
    <property type="match status" value="1"/>
</dbReference>
<dbReference type="InterPro" id="IPR029787">
    <property type="entry name" value="Nucleotide_cyclase"/>
</dbReference>
<evidence type="ECO:0000313" key="5">
    <source>
        <dbReference type="EMBL" id="MBM3114751.1"/>
    </source>
</evidence>
<sequence>MDLESGLDQTGYGRISRFCYRYRLSLLISGILFIVGMTLVASAATVFSSMQRTFDKPASIVGYHSARLSSVWERFNSVVETRLPNSRDGTLLPYQNTEELLMLQLDLIEASYRRAALLPLHLAHMQQYRGKLERVLQQLRTLILHGDNTVATRTRVRGLLEEGGQLVNLISLETSNAITKADDAQRNLLVEAGHFTLILLAVLVTLGAVLAGAFIVVLTQRRALKMLAMTDGLTGLANRRVFMQQLEAEHTRALRYALPTSLILIDLDHFKAINDNWGHPGGDTVLKAVSATLQTMSRQSDLVARIGGEEFAILMPETTLAAATDAATRYCEAVAAMTVQHGHHSLGVTASFGVATMRHDTNPAASATFAQADAALYRAKHCGRNRVIAAPVLSLSPELGGSVYSVSSDISPTF</sequence>
<evidence type="ECO:0000313" key="6">
    <source>
        <dbReference type="Proteomes" id="UP000809431"/>
    </source>
</evidence>
<evidence type="ECO:0000259" key="4">
    <source>
        <dbReference type="PROSITE" id="PS50887"/>
    </source>
</evidence>
<name>A0ABS2BGN0_9NEIS</name>
<keyword evidence="3" id="KW-0472">Membrane</keyword>
<feature type="transmembrane region" description="Helical" evidence="3">
    <location>
        <begin position="24"/>
        <end position="47"/>
    </location>
</feature>
<evidence type="ECO:0000256" key="2">
    <source>
        <dbReference type="ARBA" id="ARBA00034247"/>
    </source>
</evidence>
<keyword evidence="6" id="KW-1185">Reference proteome</keyword>
<dbReference type="EC" id="2.7.7.65" evidence="1"/>
<accession>A0ABS2BGN0</accession>
<dbReference type="Gene3D" id="3.30.70.270">
    <property type="match status" value="1"/>
</dbReference>
<evidence type="ECO:0000256" key="1">
    <source>
        <dbReference type="ARBA" id="ARBA00012528"/>
    </source>
</evidence>
<dbReference type="CDD" id="cd01949">
    <property type="entry name" value="GGDEF"/>
    <property type="match status" value="1"/>
</dbReference>
<dbReference type="PANTHER" id="PTHR45138">
    <property type="entry name" value="REGULATORY COMPONENTS OF SENSORY TRANSDUCTION SYSTEM"/>
    <property type="match status" value="1"/>
</dbReference>
<evidence type="ECO:0000256" key="3">
    <source>
        <dbReference type="SAM" id="Phobius"/>
    </source>
</evidence>
<dbReference type="EMBL" id="JAESND010000001">
    <property type="protein sequence ID" value="MBM3114751.1"/>
    <property type="molecule type" value="Genomic_DNA"/>
</dbReference>
<proteinExistence type="predicted"/>
<feature type="domain" description="GGDEF" evidence="4">
    <location>
        <begin position="258"/>
        <end position="392"/>
    </location>
</feature>
<dbReference type="Pfam" id="PF00990">
    <property type="entry name" value="GGDEF"/>
    <property type="match status" value="1"/>
</dbReference>
<dbReference type="Proteomes" id="UP000809431">
    <property type="component" value="Unassembled WGS sequence"/>
</dbReference>
<gene>
    <name evidence="5" type="ORF">JMJ54_02815</name>
</gene>
<feature type="transmembrane region" description="Helical" evidence="3">
    <location>
        <begin position="195"/>
        <end position="219"/>
    </location>
</feature>
<dbReference type="InterPro" id="IPR000160">
    <property type="entry name" value="GGDEF_dom"/>
</dbReference>
<dbReference type="RefSeq" id="WP_203536419.1">
    <property type="nucleotide sequence ID" value="NZ_JAESND010000001.1"/>
</dbReference>
<dbReference type="PROSITE" id="PS50887">
    <property type="entry name" value="GGDEF"/>
    <property type="match status" value="1"/>
</dbReference>
<keyword evidence="3" id="KW-0812">Transmembrane</keyword>
<dbReference type="InterPro" id="IPR043128">
    <property type="entry name" value="Rev_trsase/Diguanyl_cyclase"/>
</dbReference>
<dbReference type="SUPFAM" id="SSF55073">
    <property type="entry name" value="Nucleotide cyclase"/>
    <property type="match status" value="1"/>
</dbReference>